<dbReference type="InterPro" id="IPR009078">
    <property type="entry name" value="Ferritin-like_SF"/>
</dbReference>
<dbReference type="SUPFAM" id="SSF47240">
    <property type="entry name" value="Ferritin-like"/>
    <property type="match status" value="1"/>
</dbReference>
<feature type="non-terminal residue" evidence="1">
    <location>
        <position position="1"/>
    </location>
</feature>
<dbReference type="GO" id="GO:0016491">
    <property type="term" value="F:oxidoreductase activity"/>
    <property type="evidence" value="ECO:0007669"/>
    <property type="project" value="InterPro"/>
</dbReference>
<name>A0A9N9G4M1_9GLOM</name>
<dbReference type="Proteomes" id="UP000789508">
    <property type="component" value="Unassembled WGS sequence"/>
</dbReference>
<accession>A0A9N9G4M1</accession>
<proteinExistence type="predicted"/>
<comment type="caution">
    <text evidence="1">The sequence shown here is derived from an EMBL/GenBank/DDBJ whole genome shotgun (WGS) entry which is preliminary data.</text>
</comment>
<reference evidence="1" key="1">
    <citation type="submission" date="2021-06" db="EMBL/GenBank/DDBJ databases">
        <authorList>
            <person name="Kallberg Y."/>
            <person name="Tangrot J."/>
            <person name="Rosling A."/>
        </authorList>
    </citation>
    <scope>NUCLEOTIDE SEQUENCE</scope>
    <source>
        <strain evidence="1">FL130A</strain>
    </source>
</reference>
<dbReference type="Gene3D" id="1.10.620.20">
    <property type="entry name" value="Ribonucleotide Reductase, subunit A"/>
    <property type="match status" value="1"/>
</dbReference>
<dbReference type="AlphaFoldDB" id="A0A9N9G4M1"/>
<dbReference type="InterPro" id="IPR000358">
    <property type="entry name" value="RNR_small_fam"/>
</dbReference>
<organism evidence="1 2">
    <name type="scientific">Ambispora leptoticha</name>
    <dbReference type="NCBI Taxonomy" id="144679"/>
    <lineage>
        <taxon>Eukaryota</taxon>
        <taxon>Fungi</taxon>
        <taxon>Fungi incertae sedis</taxon>
        <taxon>Mucoromycota</taxon>
        <taxon>Glomeromycotina</taxon>
        <taxon>Glomeromycetes</taxon>
        <taxon>Archaeosporales</taxon>
        <taxon>Ambisporaceae</taxon>
        <taxon>Ambispora</taxon>
    </lineage>
</organism>
<dbReference type="EMBL" id="CAJVPS010002969">
    <property type="protein sequence ID" value="CAG8579904.1"/>
    <property type="molecule type" value="Genomic_DNA"/>
</dbReference>
<dbReference type="GO" id="GO:0009263">
    <property type="term" value="P:deoxyribonucleotide biosynthetic process"/>
    <property type="evidence" value="ECO:0007669"/>
    <property type="project" value="InterPro"/>
</dbReference>
<evidence type="ECO:0000313" key="1">
    <source>
        <dbReference type="EMBL" id="CAG8579904.1"/>
    </source>
</evidence>
<protein>
    <submittedName>
        <fullName evidence="1">10333_t:CDS:1</fullName>
    </submittedName>
</protein>
<sequence length="57" mass="6575">LIKKSVELEKKYALDACPKGIVGINAEQFSEYVEYVADRRLERIGLPKIYFTLNPFP</sequence>
<dbReference type="Pfam" id="PF00268">
    <property type="entry name" value="Ribonuc_red_sm"/>
    <property type="match status" value="1"/>
</dbReference>
<keyword evidence="2" id="KW-1185">Reference proteome</keyword>
<evidence type="ECO:0000313" key="2">
    <source>
        <dbReference type="Proteomes" id="UP000789508"/>
    </source>
</evidence>
<dbReference type="InterPro" id="IPR012348">
    <property type="entry name" value="RNR-like"/>
</dbReference>
<gene>
    <name evidence="1" type="ORF">ALEPTO_LOCUS7206</name>
</gene>